<dbReference type="Proteomes" id="UP000253501">
    <property type="component" value="Unassembled WGS sequence"/>
</dbReference>
<dbReference type="AlphaFoldDB" id="A0A367PCP7"/>
<dbReference type="InterPro" id="IPR023214">
    <property type="entry name" value="HAD_sf"/>
</dbReference>
<dbReference type="NCBIfam" id="TIGR01493">
    <property type="entry name" value="HAD-SF-IA-v2"/>
    <property type="match status" value="1"/>
</dbReference>
<dbReference type="InterPro" id="IPR006328">
    <property type="entry name" value="2-HAD"/>
</dbReference>
<dbReference type="SFLD" id="SFLDS00003">
    <property type="entry name" value="Haloacid_Dehalogenase"/>
    <property type="match status" value="1"/>
</dbReference>
<accession>A0A367PCP7</accession>
<name>A0A367PCP7_CUPNE</name>
<dbReference type="InterPro" id="IPR006439">
    <property type="entry name" value="HAD-SF_hydro_IA"/>
</dbReference>
<proteinExistence type="predicted"/>
<sequence>MKLTDFKVLTFDCYGTLIDWETGIYNALHPLIEKAGYAGKTRDEILEIYARHEADQEVLTPSLAYSVLLSVVYRRLANEWNVGVTDEEANTFGASVPDWPAFPDTVEALRYLKQHYKLVILSNIDRLSFRGSNARLGVEFDAIYTAQDVGAYKPSPRNFEYMLGRLKRDFGLEKDDILHTAQSLFHDHAPANGFGLASAWIDRRHADKGWGATMPPPGTPKYDFRFESMIALARAHQEKLKT</sequence>
<dbReference type="PANTHER" id="PTHR43316">
    <property type="entry name" value="HYDROLASE, HALOACID DELAHOGENASE-RELATED"/>
    <property type="match status" value="1"/>
</dbReference>
<dbReference type="Gene3D" id="1.10.150.750">
    <property type="match status" value="1"/>
</dbReference>
<keyword evidence="1" id="KW-0378">Hydrolase</keyword>
<evidence type="ECO:0000313" key="3">
    <source>
        <dbReference type="Proteomes" id="UP000253501"/>
    </source>
</evidence>
<dbReference type="GO" id="GO:0019120">
    <property type="term" value="F:hydrolase activity, acting on acid halide bonds, in C-halide compounds"/>
    <property type="evidence" value="ECO:0007669"/>
    <property type="project" value="InterPro"/>
</dbReference>
<dbReference type="Gene3D" id="3.40.50.1000">
    <property type="entry name" value="HAD superfamily/HAD-like"/>
    <property type="match status" value="1"/>
</dbReference>
<dbReference type="NCBIfam" id="TIGR01428">
    <property type="entry name" value="HAD_type_II"/>
    <property type="match status" value="1"/>
</dbReference>
<dbReference type="Pfam" id="PF00702">
    <property type="entry name" value="Hydrolase"/>
    <property type="match status" value="1"/>
</dbReference>
<gene>
    <name evidence="2" type="ORF">DDK22_25570</name>
</gene>
<dbReference type="SFLD" id="SFLDG01129">
    <property type="entry name" value="C1.5:_HAD__Beta-PGM__Phosphata"/>
    <property type="match status" value="1"/>
</dbReference>
<evidence type="ECO:0000313" key="2">
    <source>
        <dbReference type="EMBL" id="RCJ05629.1"/>
    </source>
</evidence>
<dbReference type="CDD" id="cd02588">
    <property type="entry name" value="HAD_L2-DEX"/>
    <property type="match status" value="1"/>
</dbReference>
<organism evidence="2 3">
    <name type="scientific">Cupriavidus necator</name>
    <name type="common">Alcaligenes eutrophus</name>
    <name type="synonym">Ralstonia eutropha</name>
    <dbReference type="NCBI Taxonomy" id="106590"/>
    <lineage>
        <taxon>Bacteria</taxon>
        <taxon>Pseudomonadati</taxon>
        <taxon>Pseudomonadota</taxon>
        <taxon>Betaproteobacteria</taxon>
        <taxon>Burkholderiales</taxon>
        <taxon>Burkholderiaceae</taxon>
        <taxon>Cupriavidus</taxon>
    </lineage>
</organism>
<comment type="caution">
    <text evidence="2">The sequence shown here is derived from an EMBL/GenBank/DDBJ whole genome shotgun (WGS) entry which is preliminary data.</text>
</comment>
<dbReference type="InterPro" id="IPR051540">
    <property type="entry name" value="S-2-haloacid_dehalogenase"/>
</dbReference>
<dbReference type="SUPFAM" id="SSF56784">
    <property type="entry name" value="HAD-like"/>
    <property type="match status" value="1"/>
</dbReference>
<dbReference type="PRINTS" id="PR00413">
    <property type="entry name" value="HADHALOGNASE"/>
</dbReference>
<reference evidence="2 3" key="1">
    <citation type="submission" date="2018-04" db="EMBL/GenBank/DDBJ databases">
        <title>Cupriavidus necator CR12 genome sequencing and assembly.</title>
        <authorList>
            <person name="Ben Fekih I."/>
            <person name="Mazhar H.S."/>
            <person name="Bello S.K."/>
            <person name="Rensing C."/>
        </authorList>
    </citation>
    <scope>NUCLEOTIDE SEQUENCE [LARGE SCALE GENOMIC DNA]</scope>
    <source>
        <strain evidence="2 3">CR12</strain>
    </source>
</reference>
<dbReference type="EMBL" id="QDHA01000068">
    <property type="protein sequence ID" value="RCJ05629.1"/>
    <property type="molecule type" value="Genomic_DNA"/>
</dbReference>
<dbReference type="InterPro" id="IPR036412">
    <property type="entry name" value="HAD-like_sf"/>
</dbReference>
<evidence type="ECO:0000256" key="1">
    <source>
        <dbReference type="ARBA" id="ARBA00022801"/>
    </source>
</evidence>
<dbReference type="PANTHER" id="PTHR43316:SF9">
    <property type="entry name" value="ACID DEHALOGENASE, PUTATIVE (AFU_ORTHOLOGUE AFUA_6G14460)-RELATED"/>
    <property type="match status" value="1"/>
</dbReference>
<dbReference type="RefSeq" id="WP_114134346.1">
    <property type="nucleotide sequence ID" value="NZ_CP068436.1"/>
</dbReference>
<protein>
    <submittedName>
        <fullName evidence="2">Haloacid dehalogenase type II</fullName>
    </submittedName>
</protein>